<name>A0A0M8PG82_9EURO</name>
<gene>
    <name evidence="2" type="ORF">ACN38_g2033</name>
</gene>
<reference evidence="2 3" key="1">
    <citation type="submission" date="2015-08" db="EMBL/GenBank/DDBJ databases">
        <title>Genome sequencing of Penicillium nordicum.</title>
        <authorList>
            <person name="Nguyen H.D."/>
            <person name="Seifert K.A."/>
        </authorList>
    </citation>
    <scope>NUCLEOTIDE SEQUENCE [LARGE SCALE GENOMIC DNA]</scope>
    <source>
        <strain evidence="2 3">DAOMC 185683</strain>
    </source>
</reference>
<organism evidence="2 3">
    <name type="scientific">Penicillium nordicum</name>
    <dbReference type="NCBI Taxonomy" id="229535"/>
    <lineage>
        <taxon>Eukaryota</taxon>
        <taxon>Fungi</taxon>
        <taxon>Dikarya</taxon>
        <taxon>Ascomycota</taxon>
        <taxon>Pezizomycotina</taxon>
        <taxon>Eurotiomycetes</taxon>
        <taxon>Eurotiomycetidae</taxon>
        <taxon>Eurotiales</taxon>
        <taxon>Aspergillaceae</taxon>
        <taxon>Penicillium</taxon>
    </lineage>
</organism>
<accession>A0A0M8PG82</accession>
<evidence type="ECO:0000256" key="1">
    <source>
        <dbReference type="SAM" id="MobiDB-lite"/>
    </source>
</evidence>
<sequence length="116" mass="13197">MKQHPGEQIADDSDSPLDGMNQADIEDFKAGRDEWMASVLTKTNAQDFGKRFFGRDVNLRVLTLPRRGMSNLLKNSNRKYFEGLDKQRKGLHACLGHAKVLLKVILKEIGYLILPR</sequence>
<evidence type="ECO:0000313" key="2">
    <source>
        <dbReference type="EMBL" id="KOS47050.1"/>
    </source>
</evidence>
<keyword evidence="3" id="KW-1185">Reference proteome</keyword>
<evidence type="ECO:0000313" key="3">
    <source>
        <dbReference type="Proteomes" id="UP000037696"/>
    </source>
</evidence>
<proteinExistence type="predicted"/>
<dbReference type="AlphaFoldDB" id="A0A0M8PG82"/>
<feature type="region of interest" description="Disordered" evidence="1">
    <location>
        <begin position="1"/>
        <end position="23"/>
    </location>
</feature>
<comment type="caution">
    <text evidence="2">The sequence shown here is derived from an EMBL/GenBank/DDBJ whole genome shotgun (WGS) entry which is preliminary data.</text>
</comment>
<protein>
    <submittedName>
        <fullName evidence="2">Uncharacterized protein</fullName>
    </submittedName>
</protein>
<dbReference type="Proteomes" id="UP000037696">
    <property type="component" value="Unassembled WGS sequence"/>
</dbReference>
<dbReference type="EMBL" id="LHQQ01000021">
    <property type="protein sequence ID" value="KOS47050.1"/>
    <property type="molecule type" value="Genomic_DNA"/>
</dbReference>